<comment type="caution">
    <text evidence="1">The sequence shown here is derived from an EMBL/GenBank/DDBJ whole genome shotgun (WGS) entry which is preliminary data.</text>
</comment>
<name>A0ABQ9GXR8_9NEOP</name>
<protein>
    <submittedName>
        <fullName evidence="1">Uncharacterized protein</fullName>
    </submittedName>
</protein>
<sequence length="82" mass="9900">MVARYIIAATRHDTNNGPVLTMELEEAVMLRLRRRRKKRRFWVHPILKDQSIKSIVYTLYSVLRENTDKFFMFMLMSTTSFE</sequence>
<dbReference type="Proteomes" id="UP001159363">
    <property type="component" value="Chromosome 7"/>
</dbReference>
<reference evidence="1 2" key="1">
    <citation type="submission" date="2023-02" db="EMBL/GenBank/DDBJ databases">
        <title>LHISI_Scaffold_Assembly.</title>
        <authorList>
            <person name="Stuart O.P."/>
            <person name="Cleave R."/>
            <person name="Magrath M.J.L."/>
            <person name="Mikheyev A.S."/>
        </authorList>
    </citation>
    <scope>NUCLEOTIDE SEQUENCE [LARGE SCALE GENOMIC DNA]</scope>
    <source>
        <strain evidence="1">Daus_M_001</strain>
        <tissue evidence="1">Leg muscle</tissue>
    </source>
</reference>
<proteinExistence type="predicted"/>
<gene>
    <name evidence="1" type="ORF">PR048_021235</name>
</gene>
<organism evidence="1 2">
    <name type="scientific">Dryococelus australis</name>
    <dbReference type="NCBI Taxonomy" id="614101"/>
    <lineage>
        <taxon>Eukaryota</taxon>
        <taxon>Metazoa</taxon>
        <taxon>Ecdysozoa</taxon>
        <taxon>Arthropoda</taxon>
        <taxon>Hexapoda</taxon>
        <taxon>Insecta</taxon>
        <taxon>Pterygota</taxon>
        <taxon>Neoptera</taxon>
        <taxon>Polyneoptera</taxon>
        <taxon>Phasmatodea</taxon>
        <taxon>Verophasmatodea</taxon>
        <taxon>Anareolatae</taxon>
        <taxon>Phasmatidae</taxon>
        <taxon>Eurycanthinae</taxon>
        <taxon>Dryococelus</taxon>
    </lineage>
</organism>
<keyword evidence="2" id="KW-1185">Reference proteome</keyword>
<evidence type="ECO:0000313" key="1">
    <source>
        <dbReference type="EMBL" id="KAJ8876788.1"/>
    </source>
</evidence>
<evidence type="ECO:0000313" key="2">
    <source>
        <dbReference type="Proteomes" id="UP001159363"/>
    </source>
</evidence>
<accession>A0ABQ9GXR8</accession>
<dbReference type="EMBL" id="JARBHB010000008">
    <property type="protein sequence ID" value="KAJ8876788.1"/>
    <property type="molecule type" value="Genomic_DNA"/>
</dbReference>